<dbReference type="PANTHER" id="PTHR43427:SF6">
    <property type="entry name" value="CHLORIDE CHANNEL PROTEIN CLC-E"/>
    <property type="match status" value="1"/>
</dbReference>
<evidence type="ECO:0000256" key="3">
    <source>
        <dbReference type="ARBA" id="ARBA00022692"/>
    </source>
</evidence>
<feature type="transmembrane region" description="Helical" evidence="10">
    <location>
        <begin position="304"/>
        <end position="322"/>
    </location>
</feature>
<dbReference type="EMBL" id="CP026604">
    <property type="protein sequence ID" value="AWB67008.1"/>
    <property type="molecule type" value="Genomic_DNA"/>
</dbReference>
<dbReference type="KEGG" id="cate:C2869_11415"/>
<evidence type="ECO:0000256" key="8">
    <source>
        <dbReference type="ARBA" id="ARBA00023214"/>
    </source>
</evidence>
<sequence>MQLSKLRQQLAVPKTSIQLALLGLLGGICAALLIIAFRWSIENIQLLYLDEVDKFSSLSTWQRFALPLIGVAAILLIAKVTKFKVARTGIPFVIYRMKSFYGMMPLKNTINQFFAGIAALATGFSVGREGPSVHLGAAGTSFIGSWLKLPYNSVKTLSACGIAAGISASFNTPLAAVIFVMEVVVREYKTHVFIPVMLASVAGAILTQAVFGTGHELTDLQLDKLSAVHYPFLVFMGGVIAAFAFAFNRQLLEILRSFKPFKMAPRLILAGLITASVGAFVPEAMGNGLGAISFTQSVHDNANLLMTVFVCKAILTVFAIGLGVPGGIIGPILGLGMMLGTLLAMMGSVFIGDMHEYADIYGALGLAGLMAATLGAPLAALVAVLELTQSPDIILPAMLVIVTAHVASVQFFRNRSVFLMQLEFQKLEYQNPPAFEALQKIGILADMNRDFVLVTSKDENIIRNALDNAGDRPVVLREKSGLEASFYLVHYNVSLDPDPESPFEFELIQGVDSRYTLAEPFDILKDKRDGSIYVFEDQLDNIVGVMSWTEVRSRLIKGTIQ</sequence>
<feature type="transmembrane region" description="Helical" evidence="10">
    <location>
        <begin position="61"/>
        <end position="78"/>
    </location>
</feature>
<evidence type="ECO:0000256" key="6">
    <source>
        <dbReference type="ARBA" id="ARBA00023136"/>
    </source>
</evidence>
<keyword evidence="3 10" id="KW-0812">Transmembrane</keyword>
<proteinExistence type="predicted"/>
<dbReference type="InterPro" id="IPR001807">
    <property type="entry name" value="ClC"/>
</dbReference>
<keyword evidence="12" id="KW-1185">Reference proteome</keyword>
<evidence type="ECO:0000256" key="2">
    <source>
        <dbReference type="ARBA" id="ARBA00022448"/>
    </source>
</evidence>
<evidence type="ECO:0000256" key="4">
    <source>
        <dbReference type="ARBA" id="ARBA00022989"/>
    </source>
</evidence>
<keyword evidence="2" id="KW-0813">Transport</keyword>
<feature type="transmembrane region" description="Helical" evidence="10">
    <location>
        <begin position="192"/>
        <end position="215"/>
    </location>
</feature>
<evidence type="ECO:0000256" key="7">
    <source>
        <dbReference type="ARBA" id="ARBA00023173"/>
    </source>
</evidence>
<dbReference type="AlphaFoldDB" id="A0A2S0VS18"/>
<feature type="transmembrane region" description="Helical" evidence="10">
    <location>
        <begin position="267"/>
        <end position="292"/>
    </location>
</feature>
<dbReference type="InterPro" id="IPR050368">
    <property type="entry name" value="ClC-type_chloride_channel"/>
</dbReference>
<dbReference type="GO" id="GO:0005254">
    <property type="term" value="F:chloride channel activity"/>
    <property type="evidence" value="ECO:0007669"/>
    <property type="project" value="UniProtKB-KW"/>
</dbReference>
<evidence type="ECO:0000313" key="12">
    <source>
        <dbReference type="Proteomes" id="UP000244441"/>
    </source>
</evidence>
<dbReference type="PANTHER" id="PTHR43427">
    <property type="entry name" value="CHLORIDE CHANNEL PROTEIN CLC-E"/>
    <property type="match status" value="1"/>
</dbReference>
<feature type="transmembrane region" description="Helical" evidence="10">
    <location>
        <begin position="227"/>
        <end position="247"/>
    </location>
</feature>
<dbReference type="PRINTS" id="PR00762">
    <property type="entry name" value="CLCHANNEL"/>
</dbReference>
<keyword evidence="8" id="KW-0868">Chloride</keyword>
<gene>
    <name evidence="11" type="ORF">C2869_11415</name>
</gene>
<reference evidence="11 12" key="1">
    <citation type="submission" date="2018-01" db="EMBL/GenBank/DDBJ databases">
        <title>Genome sequence of a Cantenovulum-like bacteria.</title>
        <authorList>
            <person name="Tan W.R."/>
            <person name="Lau N.-S."/>
            <person name="Go F."/>
            <person name="Amirul A.-A.A."/>
        </authorList>
    </citation>
    <scope>NUCLEOTIDE SEQUENCE [LARGE SCALE GENOMIC DNA]</scope>
    <source>
        <strain evidence="11 12">CCB-QB4</strain>
    </source>
</reference>
<dbReference type="Gene3D" id="1.10.3080.10">
    <property type="entry name" value="Clc chloride channel"/>
    <property type="match status" value="1"/>
</dbReference>
<dbReference type="CDD" id="cd00400">
    <property type="entry name" value="Voltage_gated_ClC"/>
    <property type="match status" value="1"/>
</dbReference>
<evidence type="ECO:0000256" key="5">
    <source>
        <dbReference type="ARBA" id="ARBA00023065"/>
    </source>
</evidence>
<dbReference type="GO" id="GO:0034707">
    <property type="term" value="C:chloride channel complex"/>
    <property type="evidence" value="ECO:0007669"/>
    <property type="project" value="UniProtKB-KW"/>
</dbReference>
<keyword evidence="7" id="KW-0869">Chloride channel</keyword>
<evidence type="ECO:0000256" key="9">
    <source>
        <dbReference type="ARBA" id="ARBA00023303"/>
    </source>
</evidence>
<name>A0A2S0VS18_9ALTE</name>
<feature type="transmembrane region" description="Helical" evidence="10">
    <location>
        <begin position="328"/>
        <end position="351"/>
    </location>
</feature>
<evidence type="ECO:0000256" key="10">
    <source>
        <dbReference type="SAM" id="Phobius"/>
    </source>
</evidence>
<dbReference type="Pfam" id="PF00654">
    <property type="entry name" value="Voltage_CLC"/>
    <property type="match status" value="1"/>
</dbReference>
<dbReference type="SUPFAM" id="SSF81340">
    <property type="entry name" value="Clc chloride channel"/>
    <property type="match status" value="1"/>
</dbReference>
<keyword evidence="9" id="KW-0407">Ion channel</keyword>
<dbReference type="Proteomes" id="UP000244441">
    <property type="component" value="Chromosome"/>
</dbReference>
<feature type="transmembrane region" description="Helical" evidence="10">
    <location>
        <begin position="363"/>
        <end position="387"/>
    </location>
</feature>
<comment type="subcellular location">
    <subcellularLocation>
        <location evidence="1">Membrane</location>
        <topology evidence="1">Multi-pass membrane protein</topology>
    </subcellularLocation>
</comment>
<dbReference type="OrthoDB" id="9767361at2"/>
<feature type="transmembrane region" description="Helical" evidence="10">
    <location>
        <begin position="393"/>
        <end position="412"/>
    </location>
</feature>
<evidence type="ECO:0000256" key="1">
    <source>
        <dbReference type="ARBA" id="ARBA00004141"/>
    </source>
</evidence>
<organism evidence="11 12">
    <name type="scientific">Saccharobesus litoralis</name>
    <dbReference type="NCBI Taxonomy" id="2172099"/>
    <lineage>
        <taxon>Bacteria</taxon>
        <taxon>Pseudomonadati</taxon>
        <taxon>Pseudomonadota</taxon>
        <taxon>Gammaproteobacteria</taxon>
        <taxon>Alteromonadales</taxon>
        <taxon>Alteromonadaceae</taxon>
        <taxon>Saccharobesus</taxon>
    </lineage>
</organism>
<feature type="transmembrane region" description="Helical" evidence="10">
    <location>
        <begin position="157"/>
        <end position="180"/>
    </location>
</feature>
<dbReference type="InterPro" id="IPR014743">
    <property type="entry name" value="Cl-channel_core"/>
</dbReference>
<feature type="transmembrane region" description="Helical" evidence="10">
    <location>
        <begin position="21"/>
        <end position="41"/>
    </location>
</feature>
<keyword evidence="4 10" id="KW-1133">Transmembrane helix</keyword>
<keyword evidence="5" id="KW-0406">Ion transport</keyword>
<evidence type="ECO:0000313" key="11">
    <source>
        <dbReference type="EMBL" id="AWB67008.1"/>
    </source>
</evidence>
<accession>A0A2S0VS18</accession>
<dbReference type="RefSeq" id="WP_108603060.1">
    <property type="nucleotide sequence ID" value="NZ_CP026604.1"/>
</dbReference>
<protein>
    <submittedName>
        <fullName evidence="11">Voltage-gated chloride channel</fullName>
    </submittedName>
</protein>
<keyword evidence="6 10" id="KW-0472">Membrane</keyword>